<accession>A0AAD3TSJ1</accession>
<name>A0AAD3TSJ1_9TREE</name>
<sequence length="418" mass="47467">MSTVPSSSLTEEPNQSEKSYSPALNPEDSEEELNASEQLNDSLEVIGEGSFSRVYGHTHSPWGGQVYKVCKNPDDVRRLLHESKLYDELRMFIIDRNGADFLCPFFRVLLKPPIDQQPHEGTDPKPDVDNHIFPYPTIQLDRIPALTFALEPLYKRLFVSEGAQSRVPRIHLLRLCLGCDLPMQITDFPQGFTSDLSVDYSRYTKLEEIFVGLPPIGHIAHGMGTLLASMHWGVGIDALNVKLVLGSRIIQNQFFWQCWVLNLDQVNGSDGGTADLQCERWLVYRPLEYLRFDKLTDGAYRDEDLVSGAMRLAHVISGQDYYPNPHYPELYEQFKTAYMAQVGVLINGVNNTSAGPDLFLSENRAGATKWVPKIYEAAGAFIKELDSLNTEKRRRRDERAQEERAARVGEQWRRAGQE</sequence>
<evidence type="ECO:0000256" key="1">
    <source>
        <dbReference type="SAM" id="MobiDB-lite"/>
    </source>
</evidence>
<feature type="region of interest" description="Disordered" evidence="1">
    <location>
        <begin position="1"/>
        <end position="36"/>
    </location>
</feature>
<dbReference type="AlphaFoldDB" id="A0AAD3TSJ1"/>
<dbReference type="EMBL" id="BTCM01000002">
    <property type="protein sequence ID" value="GMK56057.1"/>
    <property type="molecule type" value="Genomic_DNA"/>
</dbReference>
<reference evidence="2" key="1">
    <citation type="journal article" date="2023" name="BMC Genomics">
        <title>Chromosome-level genome assemblies of Cutaneotrichosporon spp. (Trichosporonales, Basidiomycota) reveal imbalanced evolution between nucleotide sequences and chromosome synteny.</title>
        <authorList>
            <person name="Kobayashi Y."/>
            <person name="Kayamori A."/>
            <person name="Aoki K."/>
            <person name="Shiwa Y."/>
            <person name="Matsutani M."/>
            <person name="Fujita N."/>
            <person name="Sugita T."/>
            <person name="Iwasaki W."/>
            <person name="Tanaka N."/>
            <person name="Takashima M."/>
        </authorList>
    </citation>
    <scope>NUCLEOTIDE SEQUENCE</scope>
    <source>
        <strain evidence="2">HIS016</strain>
    </source>
</reference>
<organism evidence="2 3">
    <name type="scientific">Cutaneotrichosporon spelunceum</name>
    <dbReference type="NCBI Taxonomy" id="1672016"/>
    <lineage>
        <taxon>Eukaryota</taxon>
        <taxon>Fungi</taxon>
        <taxon>Dikarya</taxon>
        <taxon>Basidiomycota</taxon>
        <taxon>Agaricomycotina</taxon>
        <taxon>Tremellomycetes</taxon>
        <taxon>Trichosporonales</taxon>
        <taxon>Trichosporonaceae</taxon>
        <taxon>Cutaneotrichosporon</taxon>
    </lineage>
</organism>
<dbReference type="Proteomes" id="UP001222932">
    <property type="component" value="Unassembled WGS sequence"/>
</dbReference>
<comment type="caution">
    <text evidence="2">The sequence shown here is derived from an EMBL/GenBank/DDBJ whole genome shotgun (WGS) entry which is preliminary data.</text>
</comment>
<proteinExistence type="predicted"/>
<evidence type="ECO:0008006" key="4">
    <source>
        <dbReference type="Google" id="ProtNLM"/>
    </source>
</evidence>
<feature type="region of interest" description="Disordered" evidence="1">
    <location>
        <begin position="391"/>
        <end position="418"/>
    </location>
</feature>
<evidence type="ECO:0000313" key="2">
    <source>
        <dbReference type="EMBL" id="GMK56057.1"/>
    </source>
</evidence>
<gene>
    <name evidence="2" type="ORF">CspeluHIS016_0211130</name>
</gene>
<feature type="compositionally biased region" description="Polar residues" evidence="1">
    <location>
        <begin position="1"/>
        <end position="19"/>
    </location>
</feature>
<keyword evidence="3" id="KW-1185">Reference proteome</keyword>
<reference evidence="2" key="2">
    <citation type="submission" date="2023-06" db="EMBL/GenBank/DDBJ databases">
        <authorList>
            <person name="Kobayashi Y."/>
            <person name="Kayamori A."/>
            <person name="Aoki K."/>
            <person name="Shiwa Y."/>
            <person name="Fujita N."/>
            <person name="Sugita T."/>
            <person name="Iwasaki W."/>
            <person name="Tanaka N."/>
            <person name="Takashima M."/>
        </authorList>
    </citation>
    <scope>NUCLEOTIDE SEQUENCE</scope>
    <source>
        <strain evidence="2">HIS016</strain>
    </source>
</reference>
<evidence type="ECO:0000313" key="3">
    <source>
        <dbReference type="Proteomes" id="UP001222932"/>
    </source>
</evidence>
<protein>
    <recommendedName>
        <fullName evidence="4">DUF3669 domain-containing protein</fullName>
    </recommendedName>
</protein>